<keyword evidence="6 10" id="KW-0862">Zinc</keyword>
<evidence type="ECO:0000256" key="2">
    <source>
        <dbReference type="ARBA" id="ARBA00022598"/>
    </source>
</evidence>
<gene>
    <name evidence="12" type="primary">ligA_1</name>
    <name evidence="10" type="synonym">ligA</name>
    <name evidence="12" type="ORF">EC9_20830</name>
</gene>
<feature type="binding site" evidence="10">
    <location>
        <begin position="42"/>
        <end position="46"/>
    </location>
    <ligand>
        <name>NAD(+)</name>
        <dbReference type="ChEBI" id="CHEBI:57540"/>
    </ligand>
</feature>
<dbReference type="NCBIfam" id="NF005932">
    <property type="entry name" value="PRK07956.1"/>
    <property type="match status" value="1"/>
</dbReference>
<dbReference type="Pfam" id="PF12826">
    <property type="entry name" value="HHH_2"/>
    <property type="match status" value="1"/>
</dbReference>
<keyword evidence="8 10" id="KW-0234">DNA repair</keyword>
<dbReference type="Pfam" id="PF00533">
    <property type="entry name" value="BRCT"/>
    <property type="match status" value="1"/>
</dbReference>
<organism evidence="12 13">
    <name type="scientific">Rosistilla ulvae</name>
    <dbReference type="NCBI Taxonomy" id="1930277"/>
    <lineage>
        <taxon>Bacteria</taxon>
        <taxon>Pseudomonadati</taxon>
        <taxon>Planctomycetota</taxon>
        <taxon>Planctomycetia</taxon>
        <taxon>Pirellulales</taxon>
        <taxon>Pirellulaceae</taxon>
        <taxon>Rosistilla</taxon>
    </lineage>
</organism>
<evidence type="ECO:0000313" key="12">
    <source>
        <dbReference type="EMBL" id="QDS87900.1"/>
    </source>
</evidence>
<feature type="binding site" evidence="10">
    <location>
        <position position="462"/>
    </location>
    <ligand>
        <name>Zn(2+)</name>
        <dbReference type="ChEBI" id="CHEBI:29105"/>
    </ligand>
</feature>
<proteinExistence type="inferred from homology"/>
<comment type="cofactor">
    <cofactor evidence="10">
        <name>Mg(2+)</name>
        <dbReference type="ChEBI" id="CHEBI:18420"/>
    </cofactor>
    <cofactor evidence="10">
        <name>Mn(2+)</name>
        <dbReference type="ChEBI" id="CHEBI:29035"/>
    </cofactor>
</comment>
<dbReference type="InterPro" id="IPR036420">
    <property type="entry name" value="BRCT_dom_sf"/>
</dbReference>
<keyword evidence="7 10" id="KW-0520">NAD</keyword>
<dbReference type="Gene3D" id="3.30.470.30">
    <property type="entry name" value="DNA ligase/mRNA capping enzyme"/>
    <property type="match status" value="1"/>
</dbReference>
<keyword evidence="5 10" id="KW-0227">DNA damage</keyword>
<dbReference type="InterPro" id="IPR004150">
    <property type="entry name" value="NAD_DNA_ligase_OB"/>
</dbReference>
<evidence type="ECO:0000313" key="13">
    <source>
        <dbReference type="Proteomes" id="UP000319557"/>
    </source>
</evidence>
<dbReference type="SMART" id="SM00532">
    <property type="entry name" value="LIGANc"/>
    <property type="match status" value="1"/>
</dbReference>
<feature type="binding site" evidence="10">
    <location>
        <position position="440"/>
    </location>
    <ligand>
        <name>Zn(2+)</name>
        <dbReference type="ChEBI" id="CHEBI:29105"/>
    </ligand>
</feature>
<keyword evidence="10" id="KW-0460">Magnesium</keyword>
<feature type="binding site" evidence="10">
    <location>
        <position position="211"/>
    </location>
    <ligand>
        <name>NAD(+)</name>
        <dbReference type="ChEBI" id="CHEBI:57540"/>
    </ligand>
</feature>
<dbReference type="HAMAP" id="MF_01588">
    <property type="entry name" value="DNA_ligase_A"/>
    <property type="match status" value="1"/>
</dbReference>
<dbReference type="EMBL" id="CP036261">
    <property type="protein sequence ID" value="QDS87900.1"/>
    <property type="molecule type" value="Genomic_DNA"/>
</dbReference>
<dbReference type="RefSeq" id="WP_218934707.1">
    <property type="nucleotide sequence ID" value="NZ_CP036261.1"/>
</dbReference>
<dbReference type="InterPro" id="IPR013839">
    <property type="entry name" value="DNAligase_adenylation"/>
</dbReference>
<feature type="domain" description="BRCT" evidence="11">
    <location>
        <begin position="637"/>
        <end position="713"/>
    </location>
</feature>
<dbReference type="SUPFAM" id="SSF52113">
    <property type="entry name" value="BRCT domain"/>
    <property type="match status" value="1"/>
</dbReference>
<feature type="binding site" evidence="10">
    <location>
        <position position="467"/>
    </location>
    <ligand>
        <name>Zn(2+)</name>
        <dbReference type="ChEBI" id="CHEBI:29105"/>
    </ligand>
</feature>
<dbReference type="InterPro" id="IPR010994">
    <property type="entry name" value="RuvA_2-like"/>
</dbReference>
<evidence type="ECO:0000259" key="11">
    <source>
        <dbReference type="PROSITE" id="PS50172"/>
    </source>
</evidence>
<evidence type="ECO:0000256" key="8">
    <source>
        <dbReference type="ARBA" id="ARBA00023204"/>
    </source>
</evidence>
<evidence type="ECO:0000256" key="5">
    <source>
        <dbReference type="ARBA" id="ARBA00022763"/>
    </source>
</evidence>
<feature type="binding site" evidence="10">
    <location>
        <position position="351"/>
    </location>
    <ligand>
        <name>NAD(+)</name>
        <dbReference type="ChEBI" id="CHEBI:57540"/>
    </ligand>
</feature>
<keyword evidence="4 10" id="KW-0479">Metal-binding</keyword>
<evidence type="ECO:0000256" key="6">
    <source>
        <dbReference type="ARBA" id="ARBA00022833"/>
    </source>
</evidence>
<dbReference type="CDD" id="cd17748">
    <property type="entry name" value="BRCT_DNA_ligase_like"/>
    <property type="match status" value="1"/>
</dbReference>
<comment type="caution">
    <text evidence="10">Lacks conserved residue(s) required for the propagation of feature annotation.</text>
</comment>
<dbReference type="SUPFAM" id="SSF56091">
    <property type="entry name" value="DNA ligase/mRNA capping enzyme, catalytic domain"/>
    <property type="match status" value="1"/>
</dbReference>
<comment type="function">
    <text evidence="1 10">DNA ligase that catalyzes the formation of phosphodiester linkages between 5'-phosphoryl and 3'-hydroxyl groups in double-stranded DNA using NAD as a coenzyme and as the energy source for the reaction. It is essential for DNA replication and repair of damaged DNA.</text>
</comment>
<feature type="active site" description="N6-AMP-lysine intermediate" evidence="10">
    <location>
        <position position="155"/>
    </location>
</feature>
<reference evidence="12 13" key="1">
    <citation type="submission" date="2019-02" db="EMBL/GenBank/DDBJ databases">
        <title>Deep-cultivation of Planctomycetes and their phenomic and genomic characterization uncovers novel biology.</title>
        <authorList>
            <person name="Wiegand S."/>
            <person name="Jogler M."/>
            <person name="Boedeker C."/>
            <person name="Pinto D."/>
            <person name="Vollmers J."/>
            <person name="Rivas-Marin E."/>
            <person name="Kohn T."/>
            <person name="Peeters S.H."/>
            <person name="Heuer A."/>
            <person name="Rast P."/>
            <person name="Oberbeckmann S."/>
            <person name="Bunk B."/>
            <person name="Jeske O."/>
            <person name="Meyerdierks A."/>
            <person name="Storesund J.E."/>
            <person name="Kallscheuer N."/>
            <person name="Luecker S."/>
            <person name="Lage O.M."/>
            <person name="Pohl T."/>
            <person name="Merkel B.J."/>
            <person name="Hornburger P."/>
            <person name="Mueller R.-W."/>
            <person name="Bruemmer F."/>
            <person name="Labrenz M."/>
            <person name="Spormann A.M."/>
            <person name="Op den Camp H."/>
            <person name="Overmann J."/>
            <person name="Amann R."/>
            <person name="Jetten M.S.M."/>
            <person name="Mascher T."/>
            <person name="Medema M.H."/>
            <person name="Devos D.P."/>
            <person name="Kaster A.-K."/>
            <person name="Ovreas L."/>
            <person name="Rohde M."/>
            <person name="Galperin M.Y."/>
            <person name="Jogler C."/>
        </authorList>
    </citation>
    <scope>NUCLEOTIDE SEQUENCE [LARGE SCALE GENOMIC DNA]</scope>
    <source>
        <strain evidence="12 13">EC9</strain>
    </source>
</reference>
<dbReference type="SUPFAM" id="SSF47781">
    <property type="entry name" value="RuvA domain 2-like"/>
    <property type="match status" value="1"/>
</dbReference>
<feature type="binding site" evidence="10">
    <location>
        <begin position="85"/>
        <end position="86"/>
    </location>
    <ligand>
        <name>NAD(+)</name>
        <dbReference type="ChEBI" id="CHEBI:57540"/>
    </ligand>
</feature>
<evidence type="ECO:0000256" key="9">
    <source>
        <dbReference type="ARBA" id="ARBA00034005"/>
    </source>
</evidence>
<dbReference type="InterPro" id="IPR012340">
    <property type="entry name" value="NA-bd_OB-fold"/>
</dbReference>
<evidence type="ECO:0000256" key="10">
    <source>
        <dbReference type="HAMAP-Rule" id="MF_01588"/>
    </source>
</evidence>
<protein>
    <recommendedName>
        <fullName evidence="10">DNA ligase</fullName>
        <ecNumber evidence="10">6.5.1.2</ecNumber>
    </recommendedName>
    <alternativeName>
        <fullName evidence="10">Polydeoxyribonucleotide synthase [NAD(+)]</fullName>
    </alternativeName>
</protein>
<dbReference type="GO" id="GO:0046872">
    <property type="term" value="F:metal ion binding"/>
    <property type="evidence" value="ECO:0007669"/>
    <property type="project" value="UniProtKB-KW"/>
</dbReference>
<dbReference type="InterPro" id="IPR041663">
    <property type="entry name" value="DisA/LigA_HHH"/>
</dbReference>
<keyword evidence="10" id="KW-0464">Manganese</keyword>
<dbReference type="Proteomes" id="UP000319557">
    <property type="component" value="Chromosome"/>
</dbReference>
<dbReference type="Pfam" id="PF03120">
    <property type="entry name" value="OB_DNA_ligase"/>
    <property type="match status" value="1"/>
</dbReference>
<dbReference type="PROSITE" id="PS50172">
    <property type="entry name" value="BRCT"/>
    <property type="match status" value="1"/>
</dbReference>
<keyword evidence="2 10" id="KW-0436">Ligase</keyword>
<evidence type="ECO:0000256" key="3">
    <source>
        <dbReference type="ARBA" id="ARBA00022705"/>
    </source>
</evidence>
<dbReference type="KEGG" id="ruv:EC9_20830"/>
<dbReference type="InterPro" id="IPR013840">
    <property type="entry name" value="DNAligase_N"/>
</dbReference>
<dbReference type="GO" id="GO:0006260">
    <property type="term" value="P:DNA replication"/>
    <property type="evidence" value="ECO:0007669"/>
    <property type="project" value="UniProtKB-KW"/>
</dbReference>
<dbReference type="Pfam" id="PF01653">
    <property type="entry name" value="DNA_ligase_aden"/>
    <property type="match status" value="1"/>
</dbReference>
<dbReference type="GO" id="GO:0006281">
    <property type="term" value="P:DNA repair"/>
    <property type="evidence" value="ECO:0007669"/>
    <property type="project" value="UniProtKB-KW"/>
</dbReference>
<dbReference type="InterPro" id="IPR001357">
    <property type="entry name" value="BRCT_dom"/>
</dbReference>
<dbReference type="GO" id="GO:0003911">
    <property type="term" value="F:DNA ligase (NAD+) activity"/>
    <property type="evidence" value="ECO:0007669"/>
    <property type="project" value="UniProtKB-UniRule"/>
</dbReference>
<evidence type="ECO:0000256" key="7">
    <source>
        <dbReference type="ARBA" id="ARBA00023027"/>
    </source>
</evidence>
<comment type="catalytic activity">
    <reaction evidence="9 10">
        <text>NAD(+) + (deoxyribonucleotide)n-3'-hydroxyl + 5'-phospho-(deoxyribonucleotide)m = (deoxyribonucleotide)n+m + AMP + beta-nicotinamide D-nucleotide.</text>
        <dbReference type="EC" id="6.5.1.2"/>
    </reaction>
</comment>
<dbReference type="Gene3D" id="1.10.150.20">
    <property type="entry name" value="5' to 3' exonuclease, C-terminal subdomain"/>
    <property type="match status" value="2"/>
</dbReference>
<dbReference type="PIRSF" id="PIRSF001604">
    <property type="entry name" value="LigA"/>
    <property type="match status" value="1"/>
</dbReference>
<dbReference type="EC" id="6.5.1.2" evidence="10"/>
<sequence>MAKATKQSDRVQTLERIIAHLDTQYEQGIACTHPDTGVLVSDGEYDALRRELQTLNPQSTLFETATASQLESAVAKVVHHPPLTSIEKASHEDLAVQQQMLFKWLRGADAPAVAEAPAGELFADALPDDLITVAGMSYDGQPVVYSPDRFYAAYKLDGVAIALYYEQGKLVRAGLRPRDGINGEDVTAQVRYVAGVPEKLPKKITCSIRGELICKLSDFEKVQAELADEGEKLRANPRNHTAGGIRQFKNPEKTARMRISFIAYTIEALDHPPYKTEIERARWCQETLGINYIEPQPFRFENLQAMEDAVPTLDFEVDGVVIGVNTLEDQEQLGRHGDPRTGNPKGKIAWKFREEEATPVIRDIQWQTGRTGKIVAVAIFDPVRLAGTNVTRATLHNAGFMLRNQITIGSTIAVRKAGKIIPKVTGVIAGQGEPQFPDHCPACKAKTQLQQGGTEEMLELVCPNPDCSAQNVHGLCHYLSTFGVVGLGESRVRTMVEGGKVATHADFYRLDLDDAMECGLTERQSLLALAAIHMIPAPDKKENNELGIAIATARQTKKQVPLWQLFAAFGIEAAGKSAGKALEDHFSSFDAIRAATVQQLIEVGDVGEKTAETVSSYLATNAAAIDDLLNYVEPQSPKTGLLTGKNFCFSGGFPEGKRHWEQRVEELGGKCSGSVSKKTHYLVAGTASGSKSEKAEKLGIPIIDTDDLQKMIQAMSDPTG</sequence>
<evidence type="ECO:0000256" key="1">
    <source>
        <dbReference type="ARBA" id="ARBA00004067"/>
    </source>
</evidence>
<dbReference type="SUPFAM" id="SSF50249">
    <property type="entry name" value="Nucleic acid-binding proteins"/>
    <property type="match status" value="1"/>
</dbReference>
<dbReference type="Gene3D" id="3.40.50.10190">
    <property type="entry name" value="BRCT domain"/>
    <property type="match status" value="1"/>
</dbReference>
<dbReference type="InterPro" id="IPR001679">
    <property type="entry name" value="DNA_ligase"/>
</dbReference>
<keyword evidence="3 10" id="KW-0235">DNA replication</keyword>
<feature type="binding site" evidence="10">
    <location>
        <position position="443"/>
    </location>
    <ligand>
        <name>Zn(2+)</name>
        <dbReference type="ChEBI" id="CHEBI:29105"/>
    </ligand>
</feature>
<evidence type="ECO:0000256" key="4">
    <source>
        <dbReference type="ARBA" id="ARBA00022723"/>
    </source>
</evidence>
<accession>A0A517LZ61</accession>
<name>A0A517LZ61_9BACT</name>
<dbReference type="SMART" id="SM00292">
    <property type="entry name" value="BRCT"/>
    <property type="match status" value="1"/>
</dbReference>
<dbReference type="Gene3D" id="2.40.50.140">
    <property type="entry name" value="Nucleic acid-binding proteins"/>
    <property type="match status" value="1"/>
</dbReference>
<dbReference type="AlphaFoldDB" id="A0A517LZ61"/>
<keyword evidence="13" id="KW-1185">Reference proteome</keyword>
<comment type="similarity">
    <text evidence="10">Belongs to the NAD-dependent DNA ligase family. LigA subfamily.</text>
</comment>